<comment type="caution">
    <text evidence="1">The sequence shown here is derived from an EMBL/GenBank/DDBJ whole genome shotgun (WGS) entry which is preliminary data.</text>
</comment>
<reference evidence="1" key="1">
    <citation type="submission" date="2021-06" db="EMBL/GenBank/DDBJ databases">
        <authorList>
            <person name="Kallberg Y."/>
            <person name="Tangrot J."/>
            <person name="Rosling A."/>
        </authorList>
    </citation>
    <scope>NUCLEOTIDE SEQUENCE</scope>
    <source>
        <strain evidence="1">IL203A</strain>
    </source>
</reference>
<protein>
    <submittedName>
        <fullName evidence="1">2758_t:CDS:1</fullName>
    </submittedName>
</protein>
<evidence type="ECO:0000313" key="2">
    <source>
        <dbReference type="Proteomes" id="UP000789702"/>
    </source>
</evidence>
<proteinExistence type="predicted"/>
<name>A0ACA9KV87_9GLOM</name>
<sequence length="40" mass="4769">MFMNDISQYAKNSIPDGYFPHYANLKWICYHLNGGNEFRI</sequence>
<keyword evidence="2" id="KW-1185">Reference proteome</keyword>
<organism evidence="1 2">
    <name type="scientific">Dentiscutata heterogama</name>
    <dbReference type="NCBI Taxonomy" id="1316150"/>
    <lineage>
        <taxon>Eukaryota</taxon>
        <taxon>Fungi</taxon>
        <taxon>Fungi incertae sedis</taxon>
        <taxon>Mucoromycota</taxon>
        <taxon>Glomeromycotina</taxon>
        <taxon>Glomeromycetes</taxon>
        <taxon>Diversisporales</taxon>
        <taxon>Gigasporaceae</taxon>
        <taxon>Dentiscutata</taxon>
    </lineage>
</organism>
<dbReference type="Proteomes" id="UP000789702">
    <property type="component" value="Unassembled WGS sequence"/>
</dbReference>
<accession>A0ACA9KV87</accession>
<gene>
    <name evidence="1" type="ORF">DHETER_LOCUS2772</name>
</gene>
<evidence type="ECO:0000313" key="1">
    <source>
        <dbReference type="EMBL" id="CAG8495798.1"/>
    </source>
</evidence>
<dbReference type="EMBL" id="CAJVPU010002144">
    <property type="protein sequence ID" value="CAG8495798.1"/>
    <property type="molecule type" value="Genomic_DNA"/>
</dbReference>